<dbReference type="PROSITE" id="PS51774">
    <property type="entry name" value="NAB"/>
    <property type="match status" value="1"/>
</dbReference>
<sequence>METLPRAESRCLYSWWWASHISPKNSKWLQENLADMDNKIKEMIKLIEEDADSFAKRAEMFYRKRPEIMKLVEEFYRAYRALAERYDHATGALRQAHRTMAEAFPNEIPLVLTDEPPPGSSALQEDPYSFKMPPPIHELFNPDDLQKDALSVPSQLNEILAVGEETTYPNTTKERVRRGLNFHEEQGKGSEYKLLKKEISRLLTENQDLKSQITSESVRAGRAETEAQSLKDTMSEVKSEKEAAFLQYQQSVERIANLEMEVSHNQEDITKLNDEMLMRAKNLNVAQEKCLLLEKVNQSLQLELEALRQREKEQQEEFNVKQEELEKLHISINDEKQKNLQAEMAQSALEKLHAESQEEMRLLALQIQSGIEKLKDIEPSKVSSEELLKIKAENGRLNEQNLSSALKIINLQDEIIFLKDSIVKLEDEVGLHVEENKLLREELSRLKEGRNDLEQRHFALMEQIQGVNLNVGSLQLLVKELKDGNNELKEIIKKHEDEKAAHLQNLKQMEKVSEKNALVQTSLSNANVELERLREKIKTLEDSCEYFRGKISIHLSEKAVLVSHVEAIARNMEKLLEKNTFLENSLSDLNIELEDLRGKLEGLEKYCRSLHDQNSELIAQKTALVSQVESISESLENLEVKYAESENKHLNLEREKNLTFHQIMELKELLNLEKEERQTVIQSNKSQLSALEHNFFCLQGEIQYREEELEVEQHKLLSAQIEIFILQRCLCDMKEQNIVLSEVCQKHQETSSHAENLILQLDQDRHIQEKNLKSLSLHYEKLRDGVRLILKTLIVEEDWSLDGIKDELLLQLILHEIRCLLKFSSEDKDEKQRLLSEKSVIFGLLEQFGKHMVDMRSERKVLGQESKIRTEELLLLHGKRHELFEMNEKLRQDMQSGNQRQEALKAEMEILYGRLSDFLQVRRSLQSEIDRLLEENCFLSKRLDDLRVKENTLEEENRIILEEAMALEFLCLIFRSFSAEKALELQLLKNDVNYLHEARNELAQENRLMILKMGDLEVEKAGLRDLVVNLGECRRRLVMLENDLDALKHVCEQLNQQIDTGRNLLIQKDMELLQANQKIQQAQDVTVELCRSIESFKLDINKGKMVREELEKKIFTLAEDHAHKKNEILSLHQVNEMLKGELDRVQKEIGEVRSREEHLTSELWRGRDEVKSFEEEIATLLAEIQSTTINAALCEEKVLELTAKCDSLEISAMVRREVLNEEITLRNVYMDELKEKLEAQDRENRELKTYLTAYVPLVMSLWGDVALLEERILTLANPSSSEKQEIKEVPLVPLQSKKSNQQPIKDNCAMDLTGILKLQQLHAKVEALQKVVMDAGRLLGKERFDSDYSLEAARKEIEGFKSKGNSDDEITKVKHEQKMKDIQLDLVSNSSRHGNSVGSYGLRETGNAKSNDQTLELWRTTERGRNNYIEITPSGTTVHDLKYHQMKAMEEGKGKQPICELLDEKELGIDKLELPEKAMMEPHQEWNRRVIERLSSDAQRLLVLQASVQELKANMGTSEEVSKPRGFEFDTVKAQLKEAEGIISQLIDTNSKMTKKAKDFISSSDNLLEDNVEMGSTSQRIISERAQRVSEKTGRLELELQKIQYTLLKLEEEHANKGTRAAGKRSKIYLRDYLYGRRNSRRQKKSPTCGCFRLKPKDE</sequence>
<feature type="coiled-coil region" evidence="3">
    <location>
        <begin position="1107"/>
        <end position="1190"/>
    </location>
</feature>
<dbReference type="InterPro" id="IPR011684">
    <property type="entry name" value="NAB"/>
</dbReference>
<dbReference type="RefSeq" id="XP_038981983.1">
    <property type="nucleotide sequence ID" value="XM_039126055.1"/>
</dbReference>
<evidence type="ECO:0000256" key="3">
    <source>
        <dbReference type="SAM" id="Coils"/>
    </source>
</evidence>
<reference evidence="6 7" key="2">
    <citation type="submission" date="2025-04" db="UniProtKB">
        <authorList>
            <consortium name="RefSeq"/>
        </authorList>
    </citation>
    <scope>IDENTIFICATION</scope>
    <source>
        <tissue evidence="6 7">Young leaves</tissue>
    </source>
</reference>
<evidence type="ECO:0000259" key="4">
    <source>
        <dbReference type="PROSITE" id="PS51774"/>
    </source>
</evidence>
<evidence type="ECO:0000313" key="7">
    <source>
        <dbReference type="RefSeq" id="XP_038981983.1"/>
    </source>
</evidence>
<feature type="coiled-coil region" evidence="3">
    <location>
        <begin position="192"/>
        <end position="328"/>
    </location>
</feature>
<feature type="domain" description="NAB" evidence="4">
    <location>
        <begin position="13"/>
        <end position="93"/>
    </location>
</feature>
<dbReference type="InterPro" id="IPR051861">
    <property type="entry name" value="NET_actin-binding_domain"/>
</dbReference>
<keyword evidence="5" id="KW-1185">Reference proteome</keyword>
<feature type="coiled-coil region" evidence="3">
    <location>
        <begin position="887"/>
        <end position="1005"/>
    </location>
</feature>
<reference evidence="5" key="1">
    <citation type="journal article" date="2019" name="Nat. Commun.">
        <title>Genome-wide association mapping of date palm fruit traits.</title>
        <authorList>
            <person name="Hazzouri K.M."/>
            <person name="Gros-Balthazard M."/>
            <person name="Flowers J.M."/>
            <person name="Copetti D."/>
            <person name="Lemansour A."/>
            <person name="Lebrun M."/>
            <person name="Masmoudi K."/>
            <person name="Ferrand S."/>
            <person name="Dhar M.I."/>
            <person name="Fresquez Z.A."/>
            <person name="Rosas U."/>
            <person name="Zhang J."/>
            <person name="Talag J."/>
            <person name="Lee S."/>
            <person name="Kudrna D."/>
            <person name="Powell R.F."/>
            <person name="Leitch I.J."/>
            <person name="Krueger R.R."/>
            <person name="Wing R.A."/>
            <person name="Amiri K.M.A."/>
            <person name="Purugganan M.D."/>
        </authorList>
    </citation>
    <scope>NUCLEOTIDE SEQUENCE [LARGE SCALE GENOMIC DNA]</scope>
    <source>
        <strain evidence="5">cv. Khalas</strain>
    </source>
</reference>
<dbReference type="KEGG" id="pda:103707334"/>
<feature type="coiled-coil region" evidence="3">
    <location>
        <begin position="408"/>
        <end position="655"/>
    </location>
</feature>
<dbReference type="PANTHER" id="PTHR32258:SF6">
    <property type="entry name" value="PROTEIN NETWORKED 1A"/>
    <property type="match status" value="1"/>
</dbReference>
<name>A0A8B9ADG2_PHODC</name>
<dbReference type="GO" id="GO:0005886">
    <property type="term" value="C:plasma membrane"/>
    <property type="evidence" value="ECO:0007669"/>
    <property type="project" value="TreeGrafter"/>
</dbReference>
<protein>
    <submittedName>
        <fullName evidence="6 7">Protein NETWORKED 1A-like</fullName>
    </submittedName>
</protein>
<dbReference type="GeneID" id="103707334"/>
<dbReference type="OrthoDB" id="10255522at2759"/>
<accession>A0A8B9ADG2</accession>
<comment type="similarity">
    <text evidence="2">Belongs to the NET family.</text>
</comment>
<evidence type="ECO:0000256" key="1">
    <source>
        <dbReference type="ARBA" id="ARBA00023054"/>
    </source>
</evidence>
<dbReference type="PANTHER" id="PTHR32258">
    <property type="entry name" value="PROTEIN NETWORKED 4A"/>
    <property type="match status" value="1"/>
</dbReference>
<dbReference type="Pfam" id="PF07765">
    <property type="entry name" value="KIP1"/>
    <property type="match status" value="1"/>
</dbReference>
<organism evidence="5 7">
    <name type="scientific">Phoenix dactylifera</name>
    <name type="common">Date palm</name>
    <dbReference type="NCBI Taxonomy" id="42345"/>
    <lineage>
        <taxon>Eukaryota</taxon>
        <taxon>Viridiplantae</taxon>
        <taxon>Streptophyta</taxon>
        <taxon>Embryophyta</taxon>
        <taxon>Tracheophyta</taxon>
        <taxon>Spermatophyta</taxon>
        <taxon>Magnoliopsida</taxon>
        <taxon>Liliopsida</taxon>
        <taxon>Arecaceae</taxon>
        <taxon>Coryphoideae</taxon>
        <taxon>Phoeniceae</taxon>
        <taxon>Phoenix</taxon>
    </lineage>
</organism>
<keyword evidence="1 3" id="KW-0175">Coiled coil</keyword>
<dbReference type="RefSeq" id="XP_008789995.2">
    <property type="nucleotide sequence ID" value="XM_008791773.2"/>
</dbReference>
<gene>
    <name evidence="6 7" type="primary">LOC103707334</name>
</gene>
<dbReference type="Proteomes" id="UP000228380">
    <property type="component" value="Chromosome 4"/>
</dbReference>
<evidence type="ECO:0000313" key="6">
    <source>
        <dbReference type="RefSeq" id="XP_008789995.2"/>
    </source>
</evidence>
<proteinExistence type="inferred from homology"/>
<evidence type="ECO:0000313" key="5">
    <source>
        <dbReference type="Proteomes" id="UP000228380"/>
    </source>
</evidence>
<dbReference type="GO" id="GO:0051015">
    <property type="term" value="F:actin filament binding"/>
    <property type="evidence" value="ECO:0007669"/>
    <property type="project" value="TreeGrafter"/>
</dbReference>
<evidence type="ECO:0000256" key="2">
    <source>
        <dbReference type="ARBA" id="ARBA00038006"/>
    </source>
</evidence>